<evidence type="ECO:0000313" key="1">
    <source>
        <dbReference type="EMBL" id="KGY10118.1"/>
    </source>
</evidence>
<dbReference type="AlphaFoldDB" id="A0A0A5JQ99"/>
<organism evidence="1 2">
    <name type="scientific">Photobacterium sp. (strain ATCC 43367)</name>
    <dbReference type="NCBI Taxonomy" id="379097"/>
    <lineage>
        <taxon>Bacteria</taxon>
        <taxon>Pseudomonadati</taxon>
        <taxon>Pseudomonadota</taxon>
        <taxon>Gammaproteobacteria</taxon>
        <taxon>Vibrionales</taxon>
        <taxon>Vibrionaceae</taxon>
        <taxon>Vibrio</taxon>
        <taxon>Vibrio oreintalis group</taxon>
    </lineage>
</organism>
<evidence type="ECO:0000313" key="2">
    <source>
        <dbReference type="Proteomes" id="UP000030451"/>
    </source>
</evidence>
<dbReference type="EMBL" id="JRWP01000004">
    <property type="protein sequence ID" value="KGY10118.1"/>
    <property type="molecule type" value="Genomic_DNA"/>
</dbReference>
<reference evidence="1 2" key="1">
    <citation type="submission" date="2014-10" db="EMBL/GenBank/DDBJ databases">
        <title>Genome sequencing of Vibrio sinaloensis T08.</title>
        <authorList>
            <person name="Chan K.-G."/>
            <person name="Mohamad N.I."/>
        </authorList>
    </citation>
    <scope>NUCLEOTIDE SEQUENCE [LARGE SCALE GENOMIC DNA]</scope>
    <source>
        <strain evidence="1 2">T08</strain>
    </source>
</reference>
<dbReference type="Proteomes" id="UP000030451">
    <property type="component" value="Unassembled WGS sequence"/>
</dbReference>
<proteinExistence type="predicted"/>
<sequence length="213" mass="24287">MMRKLYSLLFILLSFVLLTSSVRYLFNALNVGAAEKRVNTLQGSSAESLGHVELTLKLPESNVLITTAHSLNAFAHLLRWQGYANNDLESTSLANELFVSSSYLRPTWSNTHVELAKIAMSYGDELESESRMLKSNEFGPHSYTTLSLNVDYVYSNWLSVEDAQRIEATTQLLTLAKSWRYRTELNKMIFYSPGKQRICNMLVFNKLKFDACF</sequence>
<name>A0A0A5JQ99_PHOS4</name>
<accession>A0A0A5JQ99</accession>
<gene>
    <name evidence="1" type="ORF">NM06_04170</name>
</gene>
<comment type="caution">
    <text evidence="1">The sequence shown here is derived from an EMBL/GenBank/DDBJ whole genome shotgun (WGS) entry which is preliminary data.</text>
</comment>
<protein>
    <submittedName>
        <fullName evidence="1">Uncharacterized protein</fullName>
    </submittedName>
</protein>